<evidence type="ECO:0000256" key="1">
    <source>
        <dbReference type="SAM" id="MobiDB-lite"/>
    </source>
</evidence>
<reference evidence="2 3" key="1">
    <citation type="journal article" date="2018" name="Int. J. Syst. Evol. Microbiol.">
        <title>Pseudooceanicola lipolyticus sp. nov., a marine alphaproteobacterium, reclassification of Oceanicola flagellatus as Pseudooceanicola flagellatus comb. nov. and emended description of the genus Pseudooceanicola.</title>
        <authorList>
            <person name="Huang M.-M."/>
            <person name="Guo L.-L."/>
            <person name="Wu Y.-H."/>
            <person name="Lai Q.-L."/>
            <person name="Shao Z.-Z."/>
            <person name="Wang C.-S."/>
            <person name="Wu M."/>
            <person name="Xu X.-W."/>
        </authorList>
    </citation>
    <scope>NUCLEOTIDE SEQUENCE [LARGE SCALE GENOMIC DNA]</scope>
    <source>
        <strain evidence="2 3">157</strain>
    </source>
</reference>
<evidence type="ECO:0000313" key="3">
    <source>
        <dbReference type="Proteomes" id="UP000231553"/>
    </source>
</evidence>
<dbReference type="AlphaFoldDB" id="A0A2M8IXT6"/>
<keyword evidence="3" id="KW-1185">Reference proteome</keyword>
<evidence type="ECO:0000313" key="2">
    <source>
        <dbReference type="EMBL" id="PJE35347.1"/>
    </source>
</evidence>
<sequence length="277" mass="31486">MRDQTLSIDARGMLALLMTYADDWVFHRDHLMTIAKVGRDRFQKIMRELIEAGYVRRIATRGQGGKVAGSTWLINDAPETNAPVSSNVAPTTDQDRQTDRQPEFPALGSTDSLKNRPPEKPTAGFSGPLRRPTDKKTKRKEKTRTRELDFERFWQAHPRPRNRERTHELFEAEKNKGISAERLIQAADRYRAKNRTQSRQYLVHSDIWLEQQRWRGSDTQSGSLSEKPSNASPAEFWAEKVITGAYVPQSAISAGLAREMIDRGLVTASDLRRAGLA</sequence>
<dbReference type="EMBL" id="PGTB01000097">
    <property type="protein sequence ID" value="PJE35347.1"/>
    <property type="molecule type" value="Genomic_DNA"/>
</dbReference>
<dbReference type="Proteomes" id="UP000231553">
    <property type="component" value="Unassembled WGS sequence"/>
</dbReference>
<evidence type="ECO:0008006" key="4">
    <source>
        <dbReference type="Google" id="ProtNLM"/>
    </source>
</evidence>
<comment type="caution">
    <text evidence="2">The sequence shown here is derived from an EMBL/GenBank/DDBJ whole genome shotgun (WGS) entry which is preliminary data.</text>
</comment>
<feature type="compositionally biased region" description="Polar residues" evidence="1">
    <location>
        <begin position="82"/>
        <end position="92"/>
    </location>
</feature>
<feature type="compositionally biased region" description="Basic and acidic residues" evidence="1">
    <location>
        <begin position="93"/>
        <end position="102"/>
    </location>
</feature>
<name>A0A2M8IXT6_9RHOB</name>
<organism evidence="2 3">
    <name type="scientific">Pseudooceanicola lipolyticus</name>
    <dbReference type="NCBI Taxonomy" id="2029104"/>
    <lineage>
        <taxon>Bacteria</taxon>
        <taxon>Pseudomonadati</taxon>
        <taxon>Pseudomonadota</taxon>
        <taxon>Alphaproteobacteria</taxon>
        <taxon>Rhodobacterales</taxon>
        <taxon>Paracoccaceae</taxon>
        <taxon>Pseudooceanicola</taxon>
    </lineage>
</organism>
<protein>
    <recommendedName>
        <fullName evidence="4">Helix-turn-helix domain-containing protein</fullName>
    </recommendedName>
</protein>
<feature type="region of interest" description="Disordered" evidence="1">
    <location>
        <begin position="76"/>
        <end position="146"/>
    </location>
</feature>
<proteinExistence type="predicted"/>
<accession>A0A2M8IXT6</accession>
<gene>
    <name evidence="2" type="ORF">CVM52_17635</name>
</gene>